<dbReference type="EMBL" id="MUJZ01056094">
    <property type="protein sequence ID" value="OTF72450.1"/>
    <property type="molecule type" value="Genomic_DNA"/>
</dbReference>
<feature type="region of interest" description="Disordered" evidence="1">
    <location>
        <begin position="40"/>
        <end position="87"/>
    </location>
</feature>
<evidence type="ECO:0000313" key="3">
    <source>
        <dbReference type="Proteomes" id="UP000194236"/>
    </source>
</evidence>
<feature type="compositionally biased region" description="Polar residues" evidence="1">
    <location>
        <begin position="57"/>
        <end position="67"/>
    </location>
</feature>
<gene>
    <name evidence="2" type="ORF">BLA29_004728</name>
</gene>
<dbReference type="AlphaFoldDB" id="A0A1Y3AVE7"/>
<evidence type="ECO:0000313" key="2">
    <source>
        <dbReference type="EMBL" id="OTF72450.1"/>
    </source>
</evidence>
<protein>
    <submittedName>
        <fullName evidence="2">Uncharacterized protein</fullName>
    </submittedName>
</protein>
<name>A0A1Y3AVE7_EURMA</name>
<keyword evidence="3" id="KW-1185">Reference proteome</keyword>
<accession>A0A1Y3AVE7</accession>
<sequence length="161" mass="17957">MSKCLMEKPLPLVPDGDKMTVTVKRPVTAKVKQGKFRLDLSAPSTSKNDKTKKLKNSQKTDQSNIDQSMMKKSLSNDKSFKITSPTNPANRVILKDSMSFMDALSMMPITNVIKKRRKTTAPKSPTIQTSNSALALNANNNINSDMKRDSFTFNDKSNIEK</sequence>
<proteinExistence type="predicted"/>
<evidence type="ECO:0000256" key="1">
    <source>
        <dbReference type="SAM" id="MobiDB-lite"/>
    </source>
</evidence>
<feature type="region of interest" description="Disordered" evidence="1">
    <location>
        <begin position="139"/>
        <end position="161"/>
    </location>
</feature>
<dbReference type="Proteomes" id="UP000194236">
    <property type="component" value="Unassembled WGS sequence"/>
</dbReference>
<reference evidence="2 3" key="1">
    <citation type="submission" date="2017-03" db="EMBL/GenBank/DDBJ databases">
        <title>Genome Survey of Euroglyphus maynei.</title>
        <authorList>
            <person name="Arlian L.G."/>
            <person name="Morgan M.S."/>
            <person name="Rider S.D."/>
        </authorList>
    </citation>
    <scope>NUCLEOTIDE SEQUENCE [LARGE SCALE GENOMIC DNA]</scope>
    <source>
        <strain evidence="2">Arlian Lab</strain>
        <tissue evidence="2">Whole body</tissue>
    </source>
</reference>
<comment type="caution">
    <text evidence="2">The sequence shown here is derived from an EMBL/GenBank/DDBJ whole genome shotgun (WGS) entry which is preliminary data.</text>
</comment>
<feature type="compositionally biased region" description="Polar residues" evidence="1">
    <location>
        <begin position="151"/>
        <end position="161"/>
    </location>
</feature>
<organism evidence="2 3">
    <name type="scientific">Euroglyphus maynei</name>
    <name type="common">Mayne's house dust mite</name>
    <dbReference type="NCBI Taxonomy" id="6958"/>
    <lineage>
        <taxon>Eukaryota</taxon>
        <taxon>Metazoa</taxon>
        <taxon>Ecdysozoa</taxon>
        <taxon>Arthropoda</taxon>
        <taxon>Chelicerata</taxon>
        <taxon>Arachnida</taxon>
        <taxon>Acari</taxon>
        <taxon>Acariformes</taxon>
        <taxon>Sarcoptiformes</taxon>
        <taxon>Astigmata</taxon>
        <taxon>Psoroptidia</taxon>
        <taxon>Analgoidea</taxon>
        <taxon>Pyroglyphidae</taxon>
        <taxon>Pyroglyphinae</taxon>
        <taxon>Euroglyphus</taxon>
    </lineage>
</organism>